<keyword evidence="4" id="KW-0408">Iron</keyword>
<dbReference type="InterPro" id="IPR036188">
    <property type="entry name" value="FAD/NAD-bd_sf"/>
</dbReference>
<reference evidence="7 8" key="1">
    <citation type="submission" date="2019-02" db="EMBL/GenBank/DDBJ databases">
        <title>Bacterial novel species Mucilaginibacter sp. 17JY9-4 isolated from soil.</title>
        <authorList>
            <person name="Jung H.-Y."/>
        </authorList>
    </citation>
    <scope>NUCLEOTIDE SEQUENCE [LARGE SCALE GENOMIC DNA]</scope>
    <source>
        <strain evidence="7 8">17JY9-4</strain>
    </source>
</reference>
<name>A0A4Q5LLC8_9SPHI</name>
<dbReference type="PANTHER" id="PTHR43498">
    <property type="entry name" value="FERREDOXIN:COB-COM HETERODISULFIDE REDUCTASE SUBUNIT A"/>
    <property type="match status" value="1"/>
</dbReference>
<dbReference type="EMBL" id="SEWG01000005">
    <property type="protein sequence ID" value="RYU89519.1"/>
    <property type="molecule type" value="Genomic_DNA"/>
</dbReference>
<keyword evidence="5" id="KW-0411">Iron-sulfur</keyword>
<dbReference type="PANTHER" id="PTHR43498:SF1">
    <property type="entry name" value="COB--COM HETERODISULFIDE REDUCTASE IRON-SULFUR SUBUNIT A"/>
    <property type="match status" value="1"/>
</dbReference>
<dbReference type="PRINTS" id="PR00411">
    <property type="entry name" value="PNDRDTASEI"/>
</dbReference>
<dbReference type="AlphaFoldDB" id="A0A4Q5LLC8"/>
<keyword evidence="8" id="KW-1185">Reference proteome</keyword>
<gene>
    <name evidence="7" type="ORF">EWM62_14465</name>
</gene>
<evidence type="ECO:0000313" key="7">
    <source>
        <dbReference type="EMBL" id="RYU89519.1"/>
    </source>
</evidence>
<evidence type="ECO:0000256" key="4">
    <source>
        <dbReference type="ARBA" id="ARBA00023004"/>
    </source>
</evidence>
<accession>A0A4Q5LLC8</accession>
<organism evidence="7 8">
    <name type="scientific">Mucilaginibacter terrigena</name>
    <dbReference type="NCBI Taxonomy" id="2492395"/>
    <lineage>
        <taxon>Bacteria</taxon>
        <taxon>Pseudomonadati</taxon>
        <taxon>Bacteroidota</taxon>
        <taxon>Sphingobacteriia</taxon>
        <taxon>Sphingobacteriales</taxon>
        <taxon>Sphingobacteriaceae</taxon>
        <taxon>Mucilaginibacter</taxon>
    </lineage>
</organism>
<evidence type="ECO:0000256" key="6">
    <source>
        <dbReference type="SAM" id="SignalP"/>
    </source>
</evidence>
<dbReference type="Pfam" id="PF12831">
    <property type="entry name" value="FAD_oxidored"/>
    <property type="match status" value="1"/>
</dbReference>
<keyword evidence="6" id="KW-0732">Signal</keyword>
<evidence type="ECO:0000256" key="5">
    <source>
        <dbReference type="ARBA" id="ARBA00023014"/>
    </source>
</evidence>
<dbReference type="OrthoDB" id="615715at2"/>
<keyword evidence="3" id="KW-0560">Oxidoreductase</keyword>
<protein>
    <submittedName>
        <fullName evidence="7">FAD-dependent oxidoreductase</fullName>
    </submittedName>
</protein>
<evidence type="ECO:0000313" key="8">
    <source>
        <dbReference type="Proteomes" id="UP000293331"/>
    </source>
</evidence>
<evidence type="ECO:0000256" key="3">
    <source>
        <dbReference type="ARBA" id="ARBA00023002"/>
    </source>
</evidence>
<proteinExistence type="predicted"/>
<comment type="caution">
    <text evidence="7">The sequence shown here is derived from an EMBL/GenBank/DDBJ whole genome shotgun (WGS) entry which is preliminary data.</text>
</comment>
<dbReference type="Gene3D" id="3.50.50.60">
    <property type="entry name" value="FAD/NAD(P)-binding domain"/>
    <property type="match status" value="1"/>
</dbReference>
<dbReference type="GO" id="GO:0051539">
    <property type="term" value="F:4 iron, 4 sulfur cluster binding"/>
    <property type="evidence" value="ECO:0007669"/>
    <property type="project" value="UniProtKB-KW"/>
</dbReference>
<sequence length="608" mass="67409">MYKKLLLVLLFFNCSAAFAETIRTDVLVIGGGASGVAAAIQSARSKIKTMLVEQGPWLGGSMTSGGMCILEGNRNLASGIYAEFRGHIRDFYKARLGYDTTRNAPLRFEPYTGAAILKRITDTVKNLTVKMNTPFTAIKKDGTGWEVTIIQAGKPVTIKAKLVVDATELGDVTAAAGVLLTSGFDSRADTKEALAPQNATNQIQDISYLTILRDYGRAADRTIAKPEGYEANEYACLKSADIKKMLASAQLPNDKYLIKWSDCGNQYSVTSDDLKPESREATFRKARLRTLGLIYYLQTALGYKNLGLTDDFKTPDHLPYIPFIRENRRSAGVVRMVLDDIYTPYTRGSQLYRTSIAVGDATPGQHYSVAGAPYINYPPFPAYSIPLGAVVVKDQENLLVTEKAMSVTHLVNGSITYPSVQMTLGQGVGATAAYCIFFETTTKNLRPRIIQGEILDFKGMLMPFADIKTTDRDYRAIQQVGATGLLQGIQKPNGNSAQVLFVPDSTVHTAEVKPFLNEIYSRSFLWFNKEKPGELFTIANLLSYISEMTLRDPKNLQDDMQKAWKTYYKFTTDFNANRAVTRREFAVLANRFFNPFARKVDISGRLVN</sequence>
<keyword evidence="1" id="KW-0004">4Fe-4S</keyword>
<feature type="chain" id="PRO_5020291901" evidence="6">
    <location>
        <begin position="20"/>
        <end position="608"/>
    </location>
</feature>
<dbReference type="InterPro" id="IPR039650">
    <property type="entry name" value="HdrA-like"/>
</dbReference>
<evidence type="ECO:0000256" key="1">
    <source>
        <dbReference type="ARBA" id="ARBA00022485"/>
    </source>
</evidence>
<keyword evidence="2" id="KW-0479">Metal-binding</keyword>
<dbReference type="GO" id="GO:0016491">
    <property type="term" value="F:oxidoreductase activity"/>
    <property type="evidence" value="ECO:0007669"/>
    <property type="project" value="UniProtKB-KW"/>
</dbReference>
<feature type="signal peptide" evidence="6">
    <location>
        <begin position="1"/>
        <end position="19"/>
    </location>
</feature>
<dbReference type="GO" id="GO:0046872">
    <property type="term" value="F:metal ion binding"/>
    <property type="evidence" value="ECO:0007669"/>
    <property type="project" value="UniProtKB-KW"/>
</dbReference>
<dbReference type="SUPFAM" id="SSF51905">
    <property type="entry name" value="FAD/NAD(P)-binding domain"/>
    <property type="match status" value="1"/>
</dbReference>
<dbReference type="RefSeq" id="WP_129877378.1">
    <property type="nucleotide sequence ID" value="NZ_SEWG01000005.1"/>
</dbReference>
<evidence type="ECO:0000256" key="2">
    <source>
        <dbReference type="ARBA" id="ARBA00022723"/>
    </source>
</evidence>
<dbReference type="Proteomes" id="UP000293331">
    <property type="component" value="Unassembled WGS sequence"/>
</dbReference>